<dbReference type="Gene3D" id="1.25.40.10">
    <property type="entry name" value="Tetratricopeptide repeat domain"/>
    <property type="match status" value="1"/>
</dbReference>
<evidence type="ECO:0000256" key="11">
    <source>
        <dbReference type="ARBA" id="ARBA00022989"/>
    </source>
</evidence>
<evidence type="ECO:0000256" key="12">
    <source>
        <dbReference type="ARBA" id="ARBA00023136"/>
    </source>
</evidence>
<dbReference type="PANTHER" id="PTHR44227:SF3">
    <property type="entry name" value="PROTEIN O-MANNOSYL-TRANSFERASE TMTC4"/>
    <property type="match status" value="1"/>
</dbReference>
<dbReference type="GO" id="GO:0016020">
    <property type="term" value="C:membrane"/>
    <property type="evidence" value="ECO:0007669"/>
    <property type="project" value="UniProtKB-SubCell"/>
</dbReference>
<dbReference type="InterPro" id="IPR013618">
    <property type="entry name" value="TMTC_DUF1736"/>
</dbReference>
<evidence type="ECO:0000256" key="1">
    <source>
        <dbReference type="ARBA" id="ARBA00004141"/>
    </source>
</evidence>
<keyword evidence="11 14" id="KW-1133">Transmembrane helix</keyword>
<gene>
    <name evidence="16" type="ORF">GQN54_07580</name>
</gene>
<dbReference type="Proteomes" id="UP000470771">
    <property type="component" value="Unassembled WGS sequence"/>
</dbReference>
<evidence type="ECO:0000256" key="8">
    <source>
        <dbReference type="ARBA" id="ARBA00022737"/>
    </source>
</evidence>
<dbReference type="SMART" id="SM00028">
    <property type="entry name" value="TPR"/>
    <property type="match status" value="4"/>
</dbReference>
<evidence type="ECO:0000313" key="16">
    <source>
        <dbReference type="EMBL" id="NBG65977.1"/>
    </source>
</evidence>
<dbReference type="InterPro" id="IPR019734">
    <property type="entry name" value="TPR_rpt"/>
</dbReference>
<dbReference type="InterPro" id="IPR052346">
    <property type="entry name" value="O-mannosyl-transferase_TMTC"/>
</dbReference>
<dbReference type="UniPathway" id="UPA00378"/>
<dbReference type="RefSeq" id="WP_160632927.1">
    <property type="nucleotide sequence ID" value="NZ_WWNE01000006.1"/>
</dbReference>
<keyword evidence="10" id="KW-0256">Endoplasmic reticulum</keyword>
<evidence type="ECO:0000256" key="14">
    <source>
        <dbReference type="SAM" id="Phobius"/>
    </source>
</evidence>
<dbReference type="PANTHER" id="PTHR44227">
    <property type="match status" value="1"/>
</dbReference>
<evidence type="ECO:0000256" key="6">
    <source>
        <dbReference type="ARBA" id="ARBA00022679"/>
    </source>
</evidence>
<feature type="transmembrane region" description="Helical" evidence="14">
    <location>
        <begin position="120"/>
        <end position="138"/>
    </location>
</feature>
<feature type="transmembrane region" description="Helical" evidence="14">
    <location>
        <begin position="92"/>
        <end position="113"/>
    </location>
</feature>
<dbReference type="InterPro" id="IPR011990">
    <property type="entry name" value="TPR-like_helical_dom_sf"/>
</dbReference>
<dbReference type="Pfam" id="PF13414">
    <property type="entry name" value="TPR_11"/>
    <property type="match status" value="1"/>
</dbReference>
<feature type="transmembrane region" description="Helical" evidence="14">
    <location>
        <begin position="383"/>
        <end position="402"/>
    </location>
</feature>
<dbReference type="PROSITE" id="PS50005">
    <property type="entry name" value="TPR"/>
    <property type="match status" value="2"/>
</dbReference>
<evidence type="ECO:0000256" key="4">
    <source>
        <dbReference type="ARBA" id="ARBA00007882"/>
    </source>
</evidence>
<feature type="domain" description="DUF1736" evidence="15">
    <location>
        <begin position="253"/>
        <end position="315"/>
    </location>
</feature>
<feature type="repeat" description="TPR" evidence="13">
    <location>
        <begin position="537"/>
        <end position="570"/>
    </location>
</feature>
<reference evidence="16 17" key="1">
    <citation type="submission" date="2019-12" db="EMBL/GenBank/DDBJ databases">
        <authorList>
            <person name="Zhao J."/>
        </authorList>
    </citation>
    <scope>NUCLEOTIDE SEQUENCE [LARGE SCALE GENOMIC DNA]</scope>
    <source>
        <strain evidence="16 17">S-15</strain>
    </source>
</reference>
<comment type="pathway">
    <text evidence="3">Protein modification; protein glycosylation.</text>
</comment>
<dbReference type="Pfam" id="PF08409">
    <property type="entry name" value="TMTC_DUF1736"/>
    <property type="match status" value="1"/>
</dbReference>
<keyword evidence="12 14" id="KW-0472">Membrane</keyword>
<dbReference type="GO" id="GO:0004169">
    <property type="term" value="F:dolichyl-phosphate-mannose-protein mannosyltransferase activity"/>
    <property type="evidence" value="ECO:0007669"/>
    <property type="project" value="UniProtKB-EC"/>
</dbReference>
<comment type="subcellular location">
    <subcellularLocation>
        <location evidence="2">Endoplasmic reticulum</location>
    </subcellularLocation>
    <subcellularLocation>
        <location evidence="1">Membrane</location>
        <topology evidence="1">Multi-pass membrane protein</topology>
    </subcellularLocation>
</comment>
<keyword evidence="7 14" id="KW-0812">Transmembrane</keyword>
<accession>A0A6N9NLG9</accession>
<comment type="caution">
    <text evidence="16">The sequence shown here is derived from an EMBL/GenBank/DDBJ whole genome shotgun (WGS) entry which is preliminary data.</text>
</comment>
<feature type="transmembrane region" description="Helical" evidence="14">
    <location>
        <begin position="175"/>
        <end position="203"/>
    </location>
</feature>
<evidence type="ECO:0000259" key="15">
    <source>
        <dbReference type="Pfam" id="PF08409"/>
    </source>
</evidence>
<comment type="similarity">
    <text evidence="4">Belongs to the TMTC family.</text>
</comment>
<keyword evidence="9 13" id="KW-0802">TPR repeat</keyword>
<keyword evidence="6" id="KW-0808">Transferase</keyword>
<feature type="transmembrane region" description="Helical" evidence="14">
    <location>
        <begin position="215"/>
        <end position="233"/>
    </location>
</feature>
<organism evidence="16 17">
    <name type="scientific">Acidiluteibacter ferrifornacis</name>
    <dbReference type="NCBI Taxonomy" id="2692424"/>
    <lineage>
        <taxon>Bacteria</taxon>
        <taxon>Pseudomonadati</taxon>
        <taxon>Bacteroidota</taxon>
        <taxon>Flavobacteriia</taxon>
        <taxon>Flavobacteriales</taxon>
        <taxon>Cryomorphaceae</taxon>
        <taxon>Acidiluteibacter</taxon>
    </lineage>
</organism>
<evidence type="ECO:0000256" key="5">
    <source>
        <dbReference type="ARBA" id="ARBA00012839"/>
    </source>
</evidence>
<evidence type="ECO:0000256" key="3">
    <source>
        <dbReference type="ARBA" id="ARBA00004922"/>
    </source>
</evidence>
<feature type="transmembrane region" description="Helical" evidence="14">
    <location>
        <begin position="303"/>
        <end position="324"/>
    </location>
</feature>
<dbReference type="EMBL" id="WWNE01000006">
    <property type="protein sequence ID" value="NBG65977.1"/>
    <property type="molecule type" value="Genomic_DNA"/>
</dbReference>
<dbReference type="AlphaFoldDB" id="A0A6N9NLG9"/>
<dbReference type="SUPFAM" id="SSF48452">
    <property type="entry name" value="TPR-like"/>
    <property type="match status" value="1"/>
</dbReference>
<feature type="repeat" description="TPR" evidence="13">
    <location>
        <begin position="571"/>
        <end position="604"/>
    </location>
</feature>
<dbReference type="EC" id="2.4.1.109" evidence="5"/>
<evidence type="ECO:0000256" key="13">
    <source>
        <dbReference type="PROSITE-ProRule" id="PRU00339"/>
    </source>
</evidence>
<protein>
    <recommendedName>
        <fullName evidence="5">dolichyl-phosphate-mannose--protein mannosyltransferase</fullName>
        <ecNumber evidence="5">2.4.1.109</ecNumber>
    </recommendedName>
</protein>
<evidence type="ECO:0000256" key="2">
    <source>
        <dbReference type="ARBA" id="ARBA00004240"/>
    </source>
</evidence>
<evidence type="ECO:0000313" key="17">
    <source>
        <dbReference type="Proteomes" id="UP000470771"/>
    </source>
</evidence>
<keyword evidence="8" id="KW-0677">Repeat</keyword>
<proteinExistence type="inferred from homology"/>
<evidence type="ECO:0000256" key="7">
    <source>
        <dbReference type="ARBA" id="ARBA00022692"/>
    </source>
</evidence>
<name>A0A6N9NLG9_9FLAO</name>
<sequence>MLEKLIQNKHLQWLPFIFGILLYSNTLKNEYALDDFAVILDHDYVTQGLNGIDEIFTTNLLHGVQQFNDGLYRPIAPMTFALEFEFFKDNPYISHFINIIIFGFVVFLLFRLLRRLFGTNGQYIALFATLLFAAHPIHTEVVANIKSRDELFASLFLLWSTNQWLNYLDLKKNTYLFGAITLYILALFSKESAITYFAAIPTFLWLKKDISIKQLMLPAGIMLALSAAFYGWHSHIISSMPNPVSEGLSDLLNNAAAHTQSLSERYGTAFYLQILYLQKLVFPNVLLHDYSYNLIPVVSLSSWQGVIGLLFFVFLVVFGIIGFFKKNKIATLVIFYLLSIAVVSQLFITIGALFAERFLFVPSIAFCVIIAILLQQLFQFKKYLSFLLFIPVLALLSAKTIARNSDWKNNSTLYAADIQNGIKSARINYNYGSVLTQQANEVKDKTTKQHLYSQSTKYLQNAVEIYPQYWDAYNNLALAYKYNGQFELSEKVFLLLLKKDPSYNKAYFNLATVQLELEKGEEALNNLIIFTNNTPTVDAFSMMGTISGALGDFHSAKTYFRKVLEMDPNNENAYNYIGTAEGFLGQPLAAIENYKKALQINPNNVETYYNIAISYSQIGDTTNEIMTLNTIQKIRPGIPEVVNRLNELNRSR</sequence>
<dbReference type="Pfam" id="PF13431">
    <property type="entry name" value="TPR_17"/>
    <property type="match status" value="1"/>
</dbReference>
<evidence type="ECO:0000256" key="9">
    <source>
        <dbReference type="ARBA" id="ARBA00022803"/>
    </source>
</evidence>
<keyword evidence="17" id="KW-1185">Reference proteome</keyword>
<dbReference type="Pfam" id="PF13181">
    <property type="entry name" value="TPR_8"/>
    <property type="match status" value="1"/>
</dbReference>
<feature type="transmembrane region" description="Helical" evidence="14">
    <location>
        <begin position="331"/>
        <end position="354"/>
    </location>
</feature>
<evidence type="ECO:0000256" key="10">
    <source>
        <dbReference type="ARBA" id="ARBA00022824"/>
    </source>
</evidence>
<feature type="transmembrane region" description="Helical" evidence="14">
    <location>
        <begin position="360"/>
        <end position="378"/>
    </location>
</feature>